<organism evidence="1 2">
    <name type="scientific">Tritrichomonas foetus</name>
    <dbReference type="NCBI Taxonomy" id="1144522"/>
    <lineage>
        <taxon>Eukaryota</taxon>
        <taxon>Metamonada</taxon>
        <taxon>Parabasalia</taxon>
        <taxon>Tritrichomonadida</taxon>
        <taxon>Tritrichomonadidae</taxon>
        <taxon>Tritrichomonas</taxon>
    </lineage>
</organism>
<evidence type="ECO:0008006" key="3">
    <source>
        <dbReference type="Google" id="ProtNLM"/>
    </source>
</evidence>
<proteinExistence type="predicted"/>
<dbReference type="AlphaFoldDB" id="A0A1J4JJQ1"/>
<dbReference type="PANTHER" id="PTHR24159">
    <property type="match status" value="1"/>
</dbReference>
<dbReference type="Proteomes" id="UP000179807">
    <property type="component" value="Unassembled WGS sequence"/>
</dbReference>
<dbReference type="PANTHER" id="PTHR24159:SF5">
    <property type="entry name" value="ANK_REP_REGION DOMAIN-CONTAINING PROTEIN"/>
    <property type="match status" value="1"/>
</dbReference>
<evidence type="ECO:0000313" key="1">
    <source>
        <dbReference type="EMBL" id="OHS97468.1"/>
    </source>
</evidence>
<dbReference type="GeneID" id="94845471"/>
<name>A0A1J4JJQ1_9EUKA</name>
<sequence>MEHQMSESSYYRRLLNKISLFITAQNLILEILEGSEKESSFIDLMNDHHVFFIDNKPKLIEILHLLSQVSHQRVHNEEKTRIINILSLMDKHIRKMISKTEVLSIFNSNFMLILFAIEKNWTDLSTVINNMDEFKYLFFLPDIFQADKKVFTEFHEFYHCSHFVKKYFENGNFSLFLKNRIQFHNENHIAQIIREDNIDSFIDYISTVNLDLNSKIPSSIFEQNYEINNYSYLMEYSALFSSIHIFKFIWVNKTVIPTKIMDAAIIGGNYEIIHIVEEAHCLKCF</sequence>
<protein>
    <recommendedName>
        <fullName evidence="3">DUF3447 domain-containing protein</fullName>
    </recommendedName>
</protein>
<dbReference type="RefSeq" id="XP_068350605.1">
    <property type="nucleotide sequence ID" value="XM_068510767.1"/>
</dbReference>
<keyword evidence="2" id="KW-1185">Reference proteome</keyword>
<comment type="caution">
    <text evidence="1">The sequence shown here is derived from an EMBL/GenBank/DDBJ whole genome shotgun (WGS) entry which is preliminary data.</text>
</comment>
<reference evidence="1" key="1">
    <citation type="submission" date="2016-10" db="EMBL/GenBank/DDBJ databases">
        <authorList>
            <person name="Benchimol M."/>
            <person name="Almeida L.G."/>
            <person name="Vasconcelos A.T."/>
            <person name="Perreira-Neves A."/>
            <person name="Rosa I.A."/>
            <person name="Tasca T."/>
            <person name="Bogo M.R."/>
            <person name="de Souza W."/>
        </authorList>
    </citation>
    <scope>NUCLEOTIDE SEQUENCE [LARGE SCALE GENOMIC DNA]</scope>
    <source>
        <strain evidence="1">K</strain>
    </source>
</reference>
<dbReference type="EMBL" id="MLAK01001114">
    <property type="protein sequence ID" value="OHS97468.1"/>
    <property type="molecule type" value="Genomic_DNA"/>
</dbReference>
<evidence type="ECO:0000313" key="2">
    <source>
        <dbReference type="Proteomes" id="UP000179807"/>
    </source>
</evidence>
<dbReference type="VEuPathDB" id="TrichDB:TRFO_36330"/>
<accession>A0A1J4JJQ1</accession>
<gene>
    <name evidence="1" type="ORF">TRFO_36330</name>
</gene>